<evidence type="ECO:0000313" key="9">
    <source>
        <dbReference type="EMBL" id="QUT07481.1"/>
    </source>
</evidence>
<name>A0A975Q385_9SPHN</name>
<evidence type="ECO:0000259" key="8">
    <source>
        <dbReference type="PROSITE" id="PS51296"/>
    </source>
</evidence>
<dbReference type="Proteomes" id="UP000681425">
    <property type="component" value="Chromosome"/>
</dbReference>
<keyword evidence="2" id="KW-0001">2Fe-2S</keyword>
<dbReference type="Gene3D" id="2.102.10.10">
    <property type="entry name" value="Rieske [2Fe-2S] iron-sulphur domain"/>
    <property type="match status" value="1"/>
</dbReference>
<dbReference type="PANTHER" id="PTHR43756:SF5">
    <property type="entry name" value="CHOLINE MONOOXYGENASE, CHLOROPLASTIC"/>
    <property type="match status" value="1"/>
</dbReference>
<keyword evidence="7" id="KW-0520">NAD</keyword>
<keyword evidence="10" id="KW-1185">Reference proteome</keyword>
<keyword evidence="5" id="KW-0408">Iron</keyword>
<dbReference type="PROSITE" id="PS00570">
    <property type="entry name" value="RING_HYDROXYL_ALPHA"/>
    <property type="match status" value="1"/>
</dbReference>
<gene>
    <name evidence="9" type="ORF">KFK14_08835</name>
</gene>
<dbReference type="Pfam" id="PF00848">
    <property type="entry name" value="Ring_hydroxyl_A"/>
    <property type="match status" value="1"/>
</dbReference>
<protein>
    <submittedName>
        <fullName evidence="9">Rieske 2Fe-2S domain-containing protein</fullName>
    </submittedName>
</protein>
<sequence length="392" mass="43837">MGYHDTIGDEAAKMLEFVENGTTDCADGTMDVPASAYTDTAYFAREMSEIFLKLPLLAALTAEMPNPGDYKAMDLMGKPILITRRTDGSVTAMYNVCSHRGMILKPEGHGNAKRFSCPYHAWTFANDGKLIGVAEPRKFGEICKENYNLTPLPCVEAGGIIWVSLDPDADMDIGKHLGGMLDDLEAYELDKWHYCGSRRIYGANWKIAYDGYLEGYHFAAAHPETIHPRTFSNIMSFTAFGPHLRVGYPQVRIKEALGALPRETWGEHENEGYDFVRTIFPNVSIFFAPEITQVAQLIPGPTPDKNMTNLIFIRRNGPKDAEDAQAIEGMMDWLRDVVDVEDYGVGLQVQKGMESGARNFVTFGRNERGNQFFHKYVDYFVSDDPGKAPPIL</sequence>
<evidence type="ECO:0000256" key="7">
    <source>
        <dbReference type="ARBA" id="ARBA00023027"/>
    </source>
</evidence>
<comment type="cofactor">
    <cofactor evidence="1">
        <name>Fe cation</name>
        <dbReference type="ChEBI" id="CHEBI:24875"/>
    </cofactor>
</comment>
<accession>A0A975Q385</accession>
<evidence type="ECO:0000256" key="5">
    <source>
        <dbReference type="ARBA" id="ARBA00023004"/>
    </source>
</evidence>
<evidence type="ECO:0000256" key="2">
    <source>
        <dbReference type="ARBA" id="ARBA00022714"/>
    </source>
</evidence>
<dbReference type="InterPro" id="IPR015881">
    <property type="entry name" value="ARHD_Rieske_2Fe_2S"/>
</dbReference>
<reference evidence="9" key="1">
    <citation type="submission" date="2021-04" db="EMBL/GenBank/DDBJ databases">
        <title>Isolation of p-tert-butylphenol degrading bacteria Sphingobium phenoxybenzoativorans Tas13 from active sludge.</title>
        <authorList>
            <person name="Li Y."/>
        </authorList>
    </citation>
    <scope>NUCLEOTIDE SEQUENCE</scope>
    <source>
        <strain evidence="9">Tas13</strain>
    </source>
</reference>
<dbReference type="SUPFAM" id="SSF50022">
    <property type="entry name" value="ISP domain"/>
    <property type="match status" value="1"/>
</dbReference>
<organism evidence="9 10">
    <name type="scientific">Sphingobium phenoxybenzoativorans</name>
    <dbReference type="NCBI Taxonomy" id="1592790"/>
    <lineage>
        <taxon>Bacteria</taxon>
        <taxon>Pseudomonadati</taxon>
        <taxon>Pseudomonadota</taxon>
        <taxon>Alphaproteobacteria</taxon>
        <taxon>Sphingomonadales</taxon>
        <taxon>Sphingomonadaceae</taxon>
        <taxon>Sphingobium</taxon>
    </lineage>
</organism>
<dbReference type="RefSeq" id="WP_212610617.1">
    <property type="nucleotide sequence ID" value="NZ_CP073910.1"/>
</dbReference>
<dbReference type="InterPro" id="IPR001663">
    <property type="entry name" value="Rng_hydr_dOase-A"/>
</dbReference>
<keyword evidence="6" id="KW-0411">Iron-sulfur</keyword>
<dbReference type="GO" id="GO:0016491">
    <property type="term" value="F:oxidoreductase activity"/>
    <property type="evidence" value="ECO:0007669"/>
    <property type="project" value="UniProtKB-KW"/>
</dbReference>
<dbReference type="PRINTS" id="PR00090">
    <property type="entry name" value="RNGDIOXGNASE"/>
</dbReference>
<dbReference type="InterPro" id="IPR036922">
    <property type="entry name" value="Rieske_2Fe-2S_sf"/>
</dbReference>
<dbReference type="KEGG" id="spph:KFK14_08835"/>
<dbReference type="GO" id="GO:0051537">
    <property type="term" value="F:2 iron, 2 sulfur cluster binding"/>
    <property type="evidence" value="ECO:0007669"/>
    <property type="project" value="UniProtKB-KW"/>
</dbReference>
<dbReference type="SUPFAM" id="SSF55961">
    <property type="entry name" value="Bet v1-like"/>
    <property type="match status" value="1"/>
</dbReference>
<dbReference type="GO" id="GO:0005506">
    <property type="term" value="F:iron ion binding"/>
    <property type="evidence" value="ECO:0007669"/>
    <property type="project" value="InterPro"/>
</dbReference>
<dbReference type="EMBL" id="CP073910">
    <property type="protein sequence ID" value="QUT07481.1"/>
    <property type="molecule type" value="Genomic_DNA"/>
</dbReference>
<evidence type="ECO:0000256" key="1">
    <source>
        <dbReference type="ARBA" id="ARBA00001962"/>
    </source>
</evidence>
<keyword evidence="4" id="KW-0560">Oxidoreductase</keyword>
<evidence type="ECO:0000256" key="3">
    <source>
        <dbReference type="ARBA" id="ARBA00022723"/>
    </source>
</evidence>
<dbReference type="PANTHER" id="PTHR43756">
    <property type="entry name" value="CHOLINE MONOOXYGENASE, CHLOROPLASTIC"/>
    <property type="match status" value="1"/>
</dbReference>
<dbReference type="Gene3D" id="3.90.380.10">
    <property type="entry name" value="Naphthalene 1,2-dioxygenase Alpha Subunit, Chain A, domain 1"/>
    <property type="match status" value="2"/>
</dbReference>
<keyword evidence="3" id="KW-0479">Metal-binding</keyword>
<dbReference type="CDD" id="cd03469">
    <property type="entry name" value="Rieske_RO_Alpha_N"/>
    <property type="match status" value="1"/>
</dbReference>
<dbReference type="CDD" id="cd08887">
    <property type="entry name" value="RHO_alpha_C_3"/>
    <property type="match status" value="1"/>
</dbReference>
<dbReference type="AlphaFoldDB" id="A0A975Q385"/>
<evidence type="ECO:0000256" key="6">
    <source>
        <dbReference type="ARBA" id="ARBA00023014"/>
    </source>
</evidence>
<proteinExistence type="predicted"/>
<evidence type="ECO:0000313" key="10">
    <source>
        <dbReference type="Proteomes" id="UP000681425"/>
    </source>
</evidence>
<evidence type="ECO:0000256" key="4">
    <source>
        <dbReference type="ARBA" id="ARBA00023002"/>
    </source>
</evidence>
<dbReference type="InterPro" id="IPR015879">
    <property type="entry name" value="Ring_hydroxy_dOase_asu_C_dom"/>
</dbReference>
<dbReference type="PROSITE" id="PS51296">
    <property type="entry name" value="RIESKE"/>
    <property type="match status" value="1"/>
</dbReference>
<dbReference type="InterPro" id="IPR017941">
    <property type="entry name" value="Rieske_2Fe-2S"/>
</dbReference>
<feature type="domain" description="Rieske" evidence="8">
    <location>
        <begin position="57"/>
        <end position="163"/>
    </location>
</feature>
<dbReference type="Pfam" id="PF00355">
    <property type="entry name" value="Rieske"/>
    <property type="match status" value="1"/>
</dbReference>